<keyword evidence="5 6" id="KW-0472">Membrane</keyword>
<dbReference type="GO" id="GO:0005886">
    <property type="term" value="C:plasma membrane"/>
    <property type="evidence" value="ECO:0007669"/>
    <property type="project" value="UniProtKB-SubCell"/>
</dbReference>
<name>A0AAE1I5L8_9NEOP</name>
<evidence type="ECO:0000256" key="5">
    <source>
        <dbReference type="ARBA" id="ARBA00023136"/>
    </source>
</evidence>
<dbReference type="Proteomes" id="UP001219518">
    <property type="component" value="Unassembled WGS sequence"/>
</dbReference>
<keyword evidence="3 6" id="KW-0812">Transmembrane</keyword>
<keyword evidence="8" id="KW-1185">Reference proteome</keyword>
<accession>A0AAE1I5L8</accession>
<evidence type="ECO:0000256" key="6">
    <source>
        <dbReference type="SAM" id="Phobius"/>
    </source>
</evidence>
<proteinExistence type="predicted"/>
<feature type="transmembrane region" description="Helical" evidence="6">
    <location>
        <begin position="116"/>
        <end position="135"/>
    </location>
</feature>
<dbReference type="EMBL" id="JAHWGI010001444">
    <property type="protein sequence ID" value="KAK3933268.1"/>
    <property type="molecule type" value="Genomic_DNA"/>
</dbReference>
<evidence type="ECO:0000256" key="2">
    <source>
        <dbReference type="ARBA" id="ARBA00022475"/>
    </source>
</evidence>
<reference evidence="7" key="1">
    <citation type="submission" date="2021-07" db="EMBL/GenBank/DDBJ databases">
        <authorList>
            <person name="Catto M.A."/>
            <person name="Jacobson A."/>
            <person name="Kennedy G."/>
            <person name="Labadie P."/>
            <person name="Hunt B.G."/>
            <person name="Srinivasan R."/>
        </authorList>
    </citation>
    <scope>NUCLEOTIDE SEQUENCE</scope>
    <source>
        <strain evidence="7">PL_HMW_Pooled</strain>
        <tissue evidence="7">Head</tissue>
    </source>
</reference>
<keyword evidence="2" id="KW-1003">Cell membrane</keyword>
<evidence type="ECO:0000313" key="7">
    <source>
        <dbReference type="EMBL" id="KAK3933268.1"/>
    </source>
</evidence>
<protein>
    <submittedName>
        <fullName evidence="7">Gustatory receptor for sugar taste 43a</fullName>
    </submittedName>
</protein>
<evidence type="ECO:0000256" key="3">
    <source>
        <dbReference type="ARBA" id="ARBA00022692"/>
    </source>
</evidence>
<dbReference type="GO" id="GO:0050909">
    <property type="term" value="P:sensory perception of taste"/>
    <property type="evidence" value="ECO:0007669"/>
    <property type="project" value="InterPro"/>
</dbReference>
<dbReference type="Pfam" id="PF08395">
    <property type="entry name" value="7tm_7"/>
    <property type="match status" value="2"/>
</dbReference>
<keyword evidence="7" id="KW-0675">Receptor</keyword>
<evidence type="ECO:0000256" key="1">
    <source>
        <dbReference type="ARBA" id="ARBA00004651"/>
    </source>
</evidence>
<keyword evidence="4 6" id="KW-1133">Transmembrane helix</keyword>
<feature type="transmembrane region" description="Helical" evidence="6">
    <location>
        <begin position="218"/>
        <end position="238"/>
    </location>
</feature>
<gene>
    <name evidence="7" type="ORF">KUF71_017856</name>
</gene>
<evidence type="ECO:0000313" key="8">
    <source>
        <dbReference type="Proteomes" id="UP001219518"/>
    </source>
</evidence>
<dbReference type="InterPro" id="IPR013604">
    <property type="entry name" value="7TM_chemorcpt"/>
</dbReference>
<evidence type="ECO:0000256" key="4">
    <source>
        <dbReference type="ARBA" id="ARBA00022989"/>
    </source>
</evidence>
<comment type="subcellular location">
    <subcellularLocation>
        <location evidence="1">Cell membrane</location>
        <topology evidence="1">Multi-pass membrane protein</topology>
    </subcellularLocation>
</comment>
<sequence length="242" mass="26939">MAWGPTGGGGLDVIYEGLHLGLGGAQPRGGPVPIPTVDLRTKNQADASAGSPPRSAMLSRLRLLHQRVFQQVEDLTSYFGVSLLFKLVQTRIQLITDAFAFVSTLQNNEGARDFELVYYAIEVCFIALRLFVVVYRSEKVLQQDQVLIQLVCLVDPTAWDSAASQQVSLHRKQDRRPVVLRPAGTHSCVFNSLLQLFRRQVRALRARLHTCSMFTLNYDLLLAVAATTTTYLVVLVQFNPKP</sequence>
<organism evidence="7 8">
    <name type="scientific">Frankliniella fusca</name>
    <dbReference type="NCBI Taxonomy" id="407009"/>
    <lineage>
        <taxon>Eukaryota</taxon>
        <taxon>Metazoa</taxon>
        <taxon>Ecdysozoa</taxon>
        <taxon>Arthropoda</taxon>
        <taxon>Hexapoda</taxon>
        <taxon>Insecta</taxon>
        <taxon>Pterygota</taxon>
        <taxon>Neoptera</taxon>
        <taxon>Paraneoptera</taxon>
        <taxon>Thysanoptera</taxon>
        <taxon>Terebrantia</taxon>
        <taxon>Thripoidea</taxon>
        <taxon>Thripidae</taxon>
        <taxon>Frankliniella</taxon>
    </lineage>
</organism>
<comment type="caution">
    <text evidence="7">The sequence shown here is derived from an EMBL/GenBank/DDBJ whole genome shotgun (WGS) entry which is preliminary data.</text>
</comment>
<reference evidence="7" key="2">
    <citation type="journal article" date="2023" name="BMC Genomics">
        <title>Pest status, molecular evolution, and epigenetic factors derived from the genome assembly of Frankliniella fusca, a thysanopteran phytovirus vector.</title>
        <authorList>
            <person name="Catto M.A."/>
            <person name="Labadie P.E."/>
            <person name="Jacobson A.L."/>
            <person name="Kennedy G.G."/>
            <person name="Srinivasan R."/>
            <person name="Hunt B.G."/>
        </authorList>
    </citation>
    <scope>NUCLEOTIDE SEQUENCE</scope>
    <source>
        <strain evidence="7">PL_HMW_Pooled</strain>
    </source>
</reference>
<dbReference type="AlphaFoldDB" id="A0AAE1I5L8"/>